<keyword evidence="6" id="KW-1185">Reference proteome</keyword>
<dbReference type="InterPro" id="IPR050346">
    <property type="entry name" value="FMO-like"/>
</dbReference>
<dbReference type="OrthoDB" id="2915840at2759"/>
<evidence type="ECO:0000256" key="3">
    <source>
        <dbReference type="ARBA" id="ARBA00023002"/>
    </source>
</evidence>
<feature type="domain" description="Pyridine nucleotide-disulphide oxidoreductase N-terminal" evidence="4">
    <location>
        <begin position="126"/>
        <end position="154"/>
    </location>
</feature>
<dbReference type="PANTHER" id="PTHR23023">
    <property type="entry name" value="DIMETHYLANILINE MONOOXYGENASE"/>
    <property type="match status" value="1"/>
</dbReference>
<dbReference type="EMBL" id="JABCKI010005719">
    <property type="protein sequence ID" value="KAG5639502.1"/>
    <property type="molecule type" value="Genomic_DNA"/>
</dbReference>
<dbReference type="SUPFAM" id="SSF51905">
    <property type="entry name" value="FAD/NAD(P)-binding domain"/>
    <property type="match status" value="1"/>
</dbReference>
<dbReference type="Gene3D" id="3.50.50.60">
    <property type="entry name" value="FAD/NAD(P)-binding domain"/>
    <property type="match status" value="1"/>
</dbReference>
<reference evidence="5" key="1">
    <citation type="submission" date="2021-02" db="EMBL/GenBank/DDBJ databases">
        <authorList>
            <person name="Nieuwenhuis M."/>
            <person name="Van De Peppel L.J.J."/>
        </authorList>
    </citation>
    <scope>NUCLEOTIDE SEQUENCE</scope>
    <source>
        <strain evidence="5">D49</strain>
    </source>
</reference>
<dbReference type="InterPro" id="IPR039648">
    <property type="entry name" value="DHPH_N"/>
</dbReference>
<evidence type="ECO:0000259" key="4">
    <source>
        <dbReference type="Pfam" id="PF00070"/>
    </source>
</evidence>
<reference evidence="5" key="2">
    <citation type="submission" date="2021-10" db="EMBL/GenBank/DDBJ databases">
        <title>Phylogenomics reveals ancestral predisposition of the termite-cultivated fungus Termitomyces towards a domesticated lifestyle.</title>
        <authorList>
            <person name="Auxier B."/>
            <person name="Grum-Grzhimaylo A."/>
            <person name="Cardenas M.E."/>
            <person name="Lodge J.D."/>
            <person name="Laessoe T."/>
            <person name="Pedersen O."/>
            <person name="Smith M.E."/>
            <person name="Kuyper T.W."/>
            <person name="Franco-Molano E.A."/>
            <person name="Baroni T.J."/>
            <person name="Aanen D.K."/>
        </authorList>
    </citation>
    <scope>NUCLEOTIDE SEQUENCE</scope>
    <source>
        <strain evidence="5">D49</strain>
    </source>
</reference>
<keyword evidence="1" id="KW-0285">Flavoprotein</keyword>
<keyword evidence="3" id="KW-0560">Oxidoreductase</keyword>
<evidence type="ECO:0000313" key="6">
    <source>
        <dbReference type="Proteomes" id="UP000717328"/>
    </source>
</evidence>
<proteinExistence type="predicted"/>
<dbReference type="GO" id="GO:0016491">
    <property type="term" value="F:oxidoreductase activity"/>
    <property type="evidence" value="ECO:0007669"/>
    <property type="project" value="UniProtKB-KW"/>
</dbReference>
<evidence type="ECO:0000256" key="1">
    <source>
        <dbReference type="ARBA" id="ARBA00022630"/>
    </source>
</evidence>
<comment type="caution">
    <text evidence="5">The sequence shown here is derived from an EMBL/GenBank/DDBJ whole genome shotgun (WGS) entry which is preliminary data.</text>
</comment>
<accession>A0A9P7G2A4</accession>
<dbReference type="Pfam" id="PF00070">
    <property type="entry name" value="Pyr_redox"/>
    <property type="match status" value="1"/>
</dbReference>
<keyword evidence="2" id="KW-0274">FAD</keyword>
<evidence type="ECO:0000256" key="2">
    <source>
        <dbReference type="ARBA" id="ARBA00022827"/>
    </source>
</evidence>
<gene>
    <name evidence="5" type="ORF">H0H81_000647</name>
</gene>
<protein>
    <recommendedName>
        <fullName evidence="4">Pyridine nucleotide-disulphide oxidoreductase N-terminal domain-containing protein</fullName>
    </recommendedName>
</protein>
<sequence>MASSGSPPPSKAAETGGRLTGEDMCVYMENFACTFLEGKIRFSTLVKGIRRAPSGGWLVTVKDLLGRHEAQVLDNPKIPEHLSPTTAEKARFRGLVFHSTYFQERLDGVLERTKTGGQDATEQDASVVVVGGGKSAQDVAAYLANAGRKVTVVFETTDAMLAGPSPLPDELHASLAPNHQSSSLTHSAWVQLDTYSIPKDSPLRNAHSLFWGIRTNDEGLAAPARAQGFSDDGRSLILNAGQTLPADVVVLATGYQSSWKGIFDDETVADLGLARHAPPSSSKTVDEWDYMSLSDPPPCQLESDHWSSSIYRGLVPAKNLDKRGFAVNGAVFTTNNGYGYEVSAHWISAYFLGGKMRLPSSAEEALVHTERNSAWMHKRYPGMLTWVNESYSSNLAFWSYVATCLCSGINEHSRVCF</sequence>
<evidence type="ECO:0000313" key="5">
    <source>
        <dbReference type="EMBL" id="KAG5639502.1"/>
    </source>
</evidence>
<name>A0A9P7G2A4_9AGAR</name>
<dbReference type="Proteomes" id="UP000717328">
    <property type="component" value="Unassembled WGS sequence"/>
</dbReference>
<dbReference type="InterPro" id="IPR036188">
    <property type="entry name" value="FAD/NAD-bd_sf"/>
</dbReference>
<dbReference type="AlphaFoldDB" id="A0A9P7G2A4"/>
<organism evidence="5 6">
    <name type="scientific">Sphagnurus paluster</name>
    <dbReference type="NCBI Taxonomy" id="117069"/>
    <lineage>
        <taxon>Eukaryota</taxon>
        <taxon>Fungi</taxon>
        <taxon>Dikarya</taxon>
        <taxon>Basidiomycota</taxon>
        <taxon>Agaricomycotina</taxon>
        <taxon>Agaricomycetes</taxon>
        <taxon>Agaricomycetidae</taxon>
        <taxon>Agaricales</taxon>
        <taxon>Tricholomatineae</taxon>
        <taxon>Lyophyllaceae</taxon>
        <taxon>Sphagnurus</taxon>
    </lineage>
</organism>